<feature type="compositionally biased region" description="Low complexity" evidence="1">
    <location>
        <begin position="679"/>
        <end position="690"/>
    </location>
</feature>
<dbReference type="InParanoid" id="A0A0G4GKT2"/>
<feature type="region of interest" description="Disordered" evidence="1">
    <location>
        <begin position="429"/>
        <end position="729"/>
    </location>
</feature>
<feature type="compositionally biased region" description="Low complexity" evidence="1">
    <location>
        <begin position="572"/>
        <end position="609"/>
    </location>
</feature>
<sequence length="1082" mass="111134">MSEPTAMSEDAHVDPMAKGCVKTLEGDGAVVSHEEGGDAAKEETHTTPESRDEGANDLGTGPEPLPLPHPLADGDMCDDSKGVDAGSGANAAKEVHGVSESGVGEGEWSEGGEGGGGAVKTTNGKEAKATDGEGADEKEADVRGDSDALKSAADTSRSKPNTTEHHPTQQSSGGALNGFLRELEVWGGEWGGRLNKLEESTNNTIHQFDQMQMQLDLTLQSTQRRVQEVMDLLASLGAPANRTTKQNAAPKPSPTTTNQVKMPSGGPPPLSPELQSLLASLTPTNGSSTTNMMTLAPYVPPRVVVMPPPPPFSPPSLSPIPKHPQQPPPPHMRHATATASGSAPPTDWNPIGNALSSVQQAHPHPQTQAAKPIVQPQTQNPSLSAMSQLTGASGIARASASSTAPGSQSGTSDGLVASLVDTLVGILSSSPTKDASQAGKAAAATKPTVPQSISPSSYGSGPSGAVHNGAAEGRQAVGGGGGGDGQKGGGDESPVRMSSDIMRFLESFADFLQSDKNNNQEQEGPTGVSPVSAPTSAPSMASLSSSPPRSSPLTAGIPGRPTMPPMAVPRASPQLPSIQQQIPESILRHATTNSSSSSGNVNGASSRASGPGGSQSGSGGQGATTSTTEQLMELLQTLLSDPSLSKPSSAPPQPPPDMQPPPVGNKAPTFAEQSHRSQPLDLPPLASLLPDLDDFDDSSPPANSSLATMTDTSNGNVTEGRSEEERNTSVVTALDYGAIFSPGGLFYHNAAPSASVTGSAAGSAGWDDTPTAAQGKGRPTGGDWSGKAGKAPGSSGGGPSVPPGFEEISLEAIQAQGAKREAGVIGSGRMSEKLSSQGEGEREREGTSNSHQGSHDASPRNHSETEGDNEDEDTETPLWALPSTDASPPRPRSILGRPPRAPPPISFSAALSQPALANSLLFDDTFDWPPRENGLASDFMQDDAGGFDGQSSPYGDEADMMSPSPFQGYNGYHHGYADNGMADPYASHHQGGYFGMGVPEWQDGGGVGHPHHPGHAGWQPYGPSTGHGEWGEEGPWHEYGMQCGQFGYPQQPYHHPGGGGGVQEGGMGPQHHHTHGRGTVYY</sequence>
<feature type="compositionally biased region" description="Acidic residues" evidence="1">
    <location>
        <begin position="866"/>
        <end position="875"/>
    </location>
</feature>
<gene>
    <name evidence="2" type="ORF">Vbra_3353</name>
</gene>
<feature type="compositionally biased region" description="Pro residues" evidence="1">
    <location>
        <begin position="314"/>
        <end position="330"/>
    </location>
</feature>
<feature type="compositionally biased region" description="Basic and acidic residues" evidence="1">
    <location>
        <begin position="853"/>
        <end position="865"/>
    </location>
</feature>
<accession>A0A0G4GKT2</accession>
<protein>
    <submittedName>
        <fullName evidence="2">Uncharacterized protein</fullName>
    </submittedName>
</protein>
<feature type="compositionally biased region" description="Low complexity" evidence="1">
    <location>
        <begin position="750"/>
        <end position="765"/>
    </location>
</feature>
<evidence type="ECO:0000313" key="3">
    <source>
        <dbReference type="Proteomes" id="UP000041254"/>
    </source>
</evidence>
<feature type="region of interest" description="Disordered" evidence="1">
    <location>
        <begin position="1052"/>
        <end position="1082"/>
    </location>
</feature>
<feature type="compositionally biased region" description="Gly residues" evidence="1">
    <location>
        <begin position="476"/>
        <end position="488"/>
    </location>
</feature>
<reference evidence="2 3" key="1">
    <citation type="submission" date="2014-11" db="EMBL/GenBank/DDBJ databases">
        <authorList>
            <person name="Zhu J."/>
            <person name="Qi W."/>
            <person name="Song R."/>
        </authorList>
    </citation>
    <scope>NUCLEOTIDE SEQUENCE [LARGE SCALE GENOMIC DNA]</scope>
</reference>
<dbReference type="AlphaFoldDB" id="A0A0G4GKT2"/>
<feature type="compositionally biased region" description="Low complexity" evidence="1">
    <location>
        <begin position="528"/>
        <end position="555"/>
    </location>
</feature>
<dbReference type="EMBL" id="CDMY01000699">
    <property type="protein sequence ID" value="CEM30625.1"/>
    <property type="molecule type" value="Genomic_DNA"/>
</dbReference>
<dbReference type="Proteomes" id="UP000041254">
    <property type="component" value="Unassembled WGS sequence"/>
</dbReference>
<feature type="compositionally biased region" description="Low complexity" evidence="1">
    <location>
        <begin position="359"/>
        <end position="370"/>
    </location>
</feature>
<feature type="region of interest" description="Disordered" evidence="1">
    <location>
        <begin position="238"/>
        <end position="271"/>
    </location>
</feature>
<feature type="region of interest" description="Disordered" evidence="1">
    <location>
        <begin position="314"/>
        <end position="381"/>
    </location>
</feature>
<feature type="region of interest" description="Disordered" evidence="1">
    <location>
        <begin position="747"/>
        <end position="905"/>
    </location>
</feature>
<dbReference type="VEuPathDB" id="CryptoDB:Vbra_3353"/>
<feature type="compositionally biased region" description="Gly residues" evidence="1">
    <location>
        <begin position="610"/>
        <end position="622"/>
    </location>
</feature>
<feature type="compositionally biased region" description="Gly residues" evidence="1">
    <location>
        <begin position="1056"/>
        <end position="1068"/>
    </location>
</feature>
<feature type="compositionally biased region" description="Low complexity" evidence="1">
    <location>
        <begin position="623"/>
        <end position="648"/>
    </location>
</feature>
<feature type="compositionally biased region" description="Polar residues" evidence="1">
    <location>
        <begin position="514"/>
        <end position="523"/>
    </location>
</feature>
<feature type="compositionally biased region" description="Basic and acidic residues" evidence="1">
    <location>
        <begin position="32"/>
        <end position="54"/>
    </location>
</feature>
<keyword evidence="3" id="KW-1185">Reference proteome</keyword>
<proteinExistence type="predicted"/>
<evidence type="ECO:0000256" key="1">
    <source>
        <dbReference type="SAM" id="MobiDB-lite"/>
    </source>
</evidence>
<feature type="compositionally biased region" description="Low complexity" evidence="1">
    <location>
        <begin position="335"/>
        <end position="346"/>
    </location>
</feature>
<feature type="compositionally biased region" description="Basic and acidic residues" evidence="1">
    <location>
        <begin position="123"/>
        <end position="148"/>
    </location>
</feature>
<feature type="compositionally biased region" description="Low complexity" evidence="1">
    <location>
        <begin position="432"/>
        <end position="475"/>
    </location>
</feature>
<feature type="compositionally biased region" description="Polar residues" evidence="1">
    <location>
        <begin position="702"/>
        <end position="719"/>
    </location>
</feature>
<feature type="compositionally biased region" description="Pro residues" evidence="1">
    <location>
        <begin position="649"/>
        <end position="663"/>
    </location>
</feature>
<feature type="region of interest" description="Disordered" evidence="1">
    <location>
        <begin position="1"/>
        <end position="176"/>
    </location>
</feature>
<feature type="compositionally biased region" description="Gly residues" evidence="1">
    <location>
        <begin position="103"/>
        <end position="118"/>
    </location>
</feature>
<organism evidence="2 3">
    <name type="scientific">Vitrella brassicaformis (strain CCMP3155)</name>
    <dbReference type="NCBI Taxonomy" id="1169540"/>
    <lineage>
        <taxon>Eukaryota</taxon>
        <taxon>Sar</taxon>
        <taxon>Alveolata</taxon>
        <taxon>Colpodellida</taxon>
        <taxon>Vitrellaceae</taxon>
        <taxon>Vitrella</taxon>
    </lineage>
</organism>
<evidence type="ECO:0000313" key="2">
    <source>
        <dbReference type="EMBL" id="CEM30625.1"/>
    </source>
</evidence>
<name>A0A0G4GKT2_VITBC</name>